<dbReference type="InterPro" id="IPR021458">
    <property type="entry name" value="Rv0495c"/>
</dbReference>
<evidence type="ECO:0000313" key="3">
    <source>
        <dbReference type="Proteomes" id="UP000217153"/>
    </source>
</evidence>
<dbReference type="EMBL" id="CP016768">
    <property type="protein sequence ID" value="ASY08852.1"/>
    <property type="molecule type" value="Genomic_DNA"/>
</dbReference>
<dbReference type="Proteomes" id="UP000217153">
    <property type="component" value="Chromosome"/>
</dbReference>
<comment type="similarity">
    <text evidence="1">Belongs to the Rv0495c family.</text>
</comment>
<dbReference type="OrthoDB" id="3394274at2"/>
<protein>
    <recommendedName>
        <fullName evidence="4">DUF3109 domain-containing protein</fullName>
    </recommendedName>
</protein>
<dbReference type="KEGG" id="abam:B1s21122_00495"/>
<keyword evidence="3" id="KW-1185">Reference proteome</keyword>
<sequence length="286" mass="32316">MATKKRVNSKFSKNEVAPNFARDWVEFENPANPEEIFKCDLTWLTSYWQCIYGNGCCGIDGDKPDAGCCSDGAYYTGKEDEDRVLKAAKKLTKAQWQFYDQARPKKSGGKLQISEIGLDKDRKTRKVKDSCIFLNRVGYEAPGYSGSFGCVLHHLAVKDQVHFVETKPDICWQLPLRRSWETREIGDEEITVVVIGEYTRNAWGEGGADFDWYCTSNSEAHIGRDPVYKSSKVELLTMMGPKGYAELEKLCNSRMAAISAARKAQKKRELPLFVIHPATKAAQESR</sequence>
<dbReference type="Pfam" id="PF11307">
    <property type="entry name" value="DUF3109"/>
    <property type="match status" value="1"/>
</dbReference>
<dbReference type="RefSeq" id="WP_095680176.1">
    <property type="nucleotide sequence ID" value="NZ_CP016768.2"/>
</dbReference>
<gene>
    <name evidence="2" type="ORF">B1s21122_00495</name>
</gene>
<evidence type="ECO:0000313" key="2">
    <source>
        <dbReference type="EMBL" id="ASY08852.1"/>
    </source>
</evidence>
<evidence type="ECO:0000256" key="1">
    <source>
        <dbReference type="ARBA" id="ARBA00093770"/>
    </source>
</evidence>
<proteinExistence type="inferred from homology"/>
<accession>A0A249JWF3</accession>
<dbReference type="AlphaFoldDB" id="A0A249JWF3"/>
<name>A0A249JWF3_9ACTN</name>
<evidence type="ECO:0008006" key="4">
    <source>
        <dbReference type="Google" id="ProtNLM"/>
    </source>
</evidence>
<reference evidence="3" key="1">
    <citation type="submission" date="2016-10" db="EMBL/GenBank/DDBJ databases">
        <title>High microdiversification within the ubiquitous acI lineage of Actinobacteria.</title>
        <authorList>
            <person name="Neuenschwander S.M."/>
            <person name="Salcher M."/>
            <person name="Ghai R."/>
            <person name="Pernthaler J."/>
        </authorList>
    </citation>
    <scope>NUCLEOTIDE SEQUENCE [LARGE SCALE GENOMIC DNA]</scope>
</reference>
<organism evidence="2 3">
    <name type="scientific">Candidatus Nanopelagicus limnae</name>
    <dbReference type="NCBI Taxonomy" id="1884634"/>
    <lineage>
        <taxon>Bacteria</taxon>
        <taxon>Bacillati</taxon>
        <taxon>Actinomycetota</taxon>
        <taxon>Actinomycetes</taxon>
        <taxon>Candidatus Nanopelagicales</taxon>
        <taxon>Candidatus Nanopelagicaceae</taxon>
        <taxon>Candidatus Nanopelagicus</taxon>
    </lineage>
</organism>